<feature type="transmembrane region" description="Helical" evidence="9">
    <location>
        <begin position="152"/>
        <end position="173"/>
    </location>
</feature>
<evidence type="ECO:0000313" key="12">
    <source>
        <dbReference type="Proteomes" id="UP000554286"/>
    </source>
</evidence>
<comment type="function">
    <text evidence="9">Part of the tripartite ATP-independent periplasmic (TRAP) transport system.</text>
</comment>
<evidence type="ECO:0000256" key="1">
    <source>
        <dbReference type="ARBA" id="ARBA00004429"/>
    </source>
</evidence>
<sequence length="190" mass="21153">MPPAIDASDAPELGTPPPRHPLGELALKASRRLNRWVERVCVALFALLILDVWLGVLVRYVLPWNLTFTEELARYLMIWMALLAVSCGISHREHIGVMVVFSRFPKGMRKVLAVSFDLIAFAFFAVILVYGIGMVERGFSRYTMINEIPKAWPFMGVPLAAFLACVQLILVAVHDWFADDGVAAAGRANL</sequence>
<dbReference type="PANTHER" id="PTHR35011">
    <property type="entry name" value="2,3-DIKETO-L-GULONATE TRAP TRANSPORTER SMALL PERMEASE PROTEIN YIAM"/>
    <property type="match status" value="1"/>
</dbReference>
<evidence type="ECO:0000256" key="7">
    <source>
        <dbReference type="ARBA" id="ARBA00023136"/>
    </source>
</evidence>
<keyword evidence="12" id="KW-1185">Reference proteome</keyword>
<evidence type="ECO:0000259" key="10">
    <source>
        <dbReference type="Pfam" id="PF04290"/>
    </source>
</evidence>
<organism evidence="11 12">
    <name type="scientific">Roseospira visakhapatnamensis</name>
    <dbReference type="NCBI Taxonomy" id="390880"/>
    <lineage>
        <taxon>Bacteria</taxon>
        <taxon>Pseudomonadati</taxon>
        <taxon>Pseudomonadota</taxon>
        <taxon>Alphaproteobacteria</taxon>
        <taxon>Rhodospirillales</taxon>
        <taxon>Rhodospirillaceae</taxon>
        <taxon>Roseospira</taxon>
    </lineage>
</organism>
<evidence type="ECO:0000256" key="3">
    <source>
        <dbReference type="ARBA" id="ARBA00022475"/>
    </source>
</evidence>
<keyword evidence="7 9" id="KW-0472">Membrane</keyword>
<evidence type="ECO:0000256" key="9">
    <source>
        <dbReference type="RuleBase" id="RU369079"/>
    </source>
</evidence>
<evidence type="ECO:0000256" key="8">
    <source>
        <dbReference type="ARBA" id="ARBA00038436"/>
    </source>
</evidence>
<protein>
    <recommendedName>
        <fullName evidence="9">TRAP transporter small permease protein</fullName>
    </recommendedName>
</protein>
<dbReference type="InterPro" id="IPR007387">
    <property type="entry name" value="TRAP_DctQ"/>
</dbReference>
<name>A0A7W6WBP5_9PROT</name>
<comment type="caution">
    <text evidence="11">The sequence shown here is derived from an EMBL/GenBank/DDBJ whole genome shotgun (WGS) entry which is preliminary data.</text>
</comment>
<feature type="transmembrane region" description="Helical" evidence="9">
    <location>
        <begin position="111"/>
        <end position="132"/>
    </location>
</feature>
<dbReference type="AlphaFoldDB" id="A0A7W6WBP5"/>
<evidence type="ECO:0000256" key="5">
    <source>
        <dbReference type="ARBA" id="ARBA00022692"/>
    </source>
</evidence>
<proteinExistence type="inferred from homology"/>
<evidence type="ECO:0000256" key="4">
    <source>
        <dbReference type="ARBA" id="ARBA00022519"/>
    </source>
</evidence>
<dbReference type="InterPro" id="IPR055348">
    <property type="entry name" value="DctQ"/>
</dbReference>
<evidence type="ECO:0000256" key="6">
    <source>
        <dbReference type="ARBA" id="ARBA00022989"/>
    </source>
</evidence>
<gene>
    <name evidence="11" type="ORF">GGD89_003401</name>
</gene>
<feature type="transmembrane region" description="Helical" evidence="9">
    <location>
        <begin position="40"/>
        <end position="60"/>
    </location>
</feature>
<feature type="transmembrane region" description="Helical" evidence="9">
    <location>
        <begin position="72"/>
        <end position="90"/>
    </location>
</feature>
<dbReference type="GO" id="GO:0022857">
    <property type="term" value="F:transmembrane transporter activity"/>
    <property type="evidence" value="ECO:0007669"/>
    <property type="project" value="UniProtKB-UniRule"/>
</dbReference>
<accession>A0A7W6WBP5</accession>
<dbReference type="Pfam" id="PF04290">
    <property type="entry name" value="DctQ"/>
    <property type="match status" value="1"/>
</dbReference>
<dbReference type="GO" id="GO:0005886">
    <property type="term" value="C:plasma membrane"/>
    <property type="evidence" value="ECO:0007669"/>
    <property type="project" value="UniProtKB-SubCell"/>
</dbReference>
<feature type="domain" description="Tripartite ATP-independent periplasmic transporters DctQ component" evidence="10">
    <location>
        <begin position="52"/>
        <end position="176"/>
    </location>
</feature>
<evidence type="ECO:0000313" key="11">
    <source>
        <dbReference type="EMBL" id="MBB4267752.1"/>
    </source>
</evidence>
<comment type="subcellular location">
    <subcellularLocation>
        <location evidence="1 9">Cell inner membrane</location>
        <topology evidence="1 9">Multi-pass membrane protein</topology>
    </subcellularLocation>
</comment>
<keyword evidence="2 9" id="KW-0813">Transport</keyword>
<comment type="similarity">
    <text evidence="8 9">Belongs to the TRAP transporter small permease family.</text>
</comment>
<dbReference type="GO" id="GO:0015740">
    <property type="term" value="P:C4-dicarboxylate transport"/>
    <property type="evidence" value="ECO:0007669"/>
    <property type="project" value="TreeGrafter"/>
</dbReference>
<dbReference type="RefSeq" id="WP_184047696.1">
    <property type="nucleotide sequence ID" value="NZ_JACIGK010000033.1"/>
</dbReference>
<dbReference type="EMBL" id="JACIGK010000033">
    <property type="protein sequence ID" value="MBB4267752.1"/>
    <property type="molecule type" value="Genomic_DNA"/>
</dbReference>
<keyword evidence="5 9" id="KW-0812">Transmembrane</keyword>
<dbReference type="Proteomes" id="UP000554286">
    <property type="component" value="Unassembled WGS sequence"/>
</dbReference>
<comment type="subunit">
    <text evidence="9">The complex comprises the extracytoplasmic solute receptor protein and the two transmembrane proteins.</text>
</comment>
<evidence type="ECO:0000256" key="2">
    <source>
        <dbReference type="ARBA" id="ARBA00022448"/>
    </source>
</evidence>
<keyword evidence="3" id="KW-1003">Cell membrane</keyword>
<keyword evidence="4 9" id="KW-0997">Cell inner membrane</keyword>
<dbReference type="PANTHER" id="PTHR35011:SF2">
    <property type="entry name" value="2,3-DIKETO-L-GULONATE TRAP TRANSPORTER SMALL PERMEASE PROTEIN YIAM"/>
    <property type="match status" value="1"/>
</dbReference>
<reference evidence="11 12" key="1">
    <citation type="submission" date="2020-08" db="EMBL/GenBank/DDBJ databases">
        <title>Genome sequencing of Purple Non-Sulfur Bacteria from various extreme environments.</title>
        <authorList>
            <person name="Mayer M."/>
        </authorList>
    </citation>
    <scope>NUCLEOTIDE SEQUENCE [LARGE SCALE GENOMIC DNA]</scope>
    <source>
        <strain evidence="11 12">JA131</strain>
    </source>
</reference>
<keyword evidence="6 9" id="KW-1133">Transmembrane helix</keyword>